<sequence>MASSKHTTQYQLNQWQAGDPVLREDFNSDNLKLENALAALAAALATKAGNDQLSAAEQTIPKVAAGSYVGDGTASKSISLPFTPKAVYVCPSHGGTLWIPEGSGNGTTYTYGGLAVTGQNAVTWRGGHDVVAIQTGGFTAYYAHYSNEFMYAAANMENQTYVFIAIG</sequence>
<keyword evidence="2" id="KW-1185">Reference proteome</keyword>
<dbReference type="AlphaFoldDB" id="A0A8J6M179"/>
<gene>
    <name evidence="1" type="ORF">H8S55_01945</name>
</gene>
<reference evidence="1" key="1">
    <citation type="submission" date="2020-08" db="EMBL/GenBank/DDBJ databases">
        <title>Genome public.</title>
        <authorList>
            <person name="Liu C."/>
            <person name="Sun Q."/>
        </authorList>
    </citation>
    <scope>NUCLEOTIDE SEQUENCE</scope>
    <source>
        <strain evidence="1">BX5</strain>
    </source>
</reference>
<organism evidence="1 2">
    <name type="scientific">Flintibacter faecis</name>
    <dbReference type="NCBI Taxonomy" id="2763047"/>
    <lineage>
        <taxon>Bacteria</taxon>
        <taxon>Bacillati</taxon>
        <taxon>Bacillota</taxon>
        <taxon>Clostridia</taxon>
        <taxon>Eubacteriales</taxon>
        <taxon>Flintibacter</taxon>
    </lineage>
</organism>
<dbReference type="EMBL" id="JACOPN010000001">
    <property type="protein sequence ID" value="MBC5716099.1"/>
    <property type="molecule type" value="Genomic_DNA"/>
</dbReference>
<proteinExistence type="predicted"/>
<dbReference type="RefSeq" id="WP_186877576.1">
    <property type="nucleotide sequence ID" value="NZ_JACOPN010000001.1"/>
</dbReference>
<evidence type="ECO:0000313" key="2">
    <source>
        <dbReference type="Proteomes" id="UP000602260"/>
    </source>
</evidence>
<accession>A0A8J6M179</accession>
<protein>
    <submittedName>
        <fullName evidence="1">Uncharacterized protein</fullName>
    </submittedName>
</protein>
<evidence type="ECO:0000313" key="1">
    <source>
        <dbReference type="EMBL" id="MBC5716099.1"/>
    </source>
</evidence>
<dbReference type="Proteomes" id="UP000602260">
    <property type="component" value="Unassembled WGS sequence"/>
</dbReference>
<name>A0A8J6M179_9FIRM</name>
<comment type="caution">
    <text evidence="1">The sequence shown here is derived from an EMBL/GenBank/DDBJ whole genome shotgun (WGS) entry which is preliminary data.</text>
</comment>